<proteinExistence type="predicted"/>
<accession>A0A9X0WIX8</accession>
<name>A0A9X0WIX8_9GAMM</name>
<evidence type="ECO:0000313" key="2">
    <source>
        <dbReference type="Proteomes" id="UP001138802"/>
    </source>
</evidence>
<sequence>MNGLEDHDDLCPWCHAPIALAIDLSAGAQTYVEDCHVCCAPIVVQVTLDPEYGVTLIREGD</sequence>
<organism evidence="1 2">
    <name type="scientific">Thiocapsa imhoffii</name>
    <dbReference type="NCBI Taxonomy" id="382777"/>
    <lineage>
        <taxon>Bacteria</taxon>
        <taxon>Pseudomonadati</taxon>
        <taxon>Pseudomonadota</taxon>
        <taxon>Gammaproteobacteria</taxon>
        <taxon>Chromatiales</taxon>
        <taxon>Chromatiaceae</taxon>
        <taxon>Thiocapsa</taxon>
    </lineage>
</organism>
<comment type="caution">
    <text evidence="1">The sequence shown here is derived from an EMBL/GenBank/DDBJ whole genome shotgun (WGS) entry which is preliminary data.</text>
</comment>
<evidence type="ECO:0008006" key="3">
    <source>
        <dbReference type="Google" id="ProtNLM"/>
    </source>
</evidence>
<evidence type="ECO:0000313" key="1">
    <source>
        <dbReference type="EMBL" id="MBK1645340.1"/>
    </source>
</evidence>
<reference evidence="1 2" key="1">
    <citation type="journal article" date="2020" name="Microorganisms">
        <title>Osmotic Adaptation and Compatible Solute Biosynthesis of Phototrophic Bacteria as Revealed from Genome Analyses.</title>
        <authorList>
            <person name="Imhoff J.F."/>
            <person name="Rahn T."/>
            <person name="Kunzel S."/>
            <person name="Keller A."/>
            <person name="Neulinger S.C."/>
        </authorList>
    </citation>
    <scope>NUCLEOTIDE SEQUENCE [LARGE SCALE GENOMIC DNA]</scope>
    <source>
        <strain evidence="1 2">DSM 21303</strain>
    </source>
</reference>
<dbReference type="AlphaFoldDB" id="A0A9X0WIX8"/>
<protein>
    <recommendedName>
        <fullName evidence="3">CPXCG motif-containing cysteine-rich protein</fullName>
    </recommendedName>
</protein>
<dbReference type="InterPro" id="IPR025990">
    <property type="entry name" value="zinc_ribbon_bacterial"/>
</dbReference>
<dbReference type="Pfam" id="PF14255">
    <property type="entry name" value="Zn_ribbon_21"/>
    <property type="match status" value="1"/>
</dbReference>
<gene>
    <name evidence="1" type="ORF">CKO25_11945</name>
</gene>
<dbReference type="EMBL" id="NRSD01000011">
    <property type="protein sequence ID" value="MBK1645340.1"/>
    <property type="molecule type" value="Genomic_DNA"/>
</dbReference>
<dbReference type="Proteomes" id="UP001138802">
    <property type="component" value="Unassembled WGS sequence"/>
</dbReference>
<keyword evidence="2" id="KW-1185">Reference proteome</keyword>